<feature type="region of interest" description="Disordered" evidence="2">
    <location>
        <begin position="278"/>
        <end position="366"/>
    </location>
</feature>
<feature type="compositionally biased region" description="Basic and acidic residues" evidence="2">
    <location>
        <begin position="336"/>
        <end position="352"/>
    </location>
</feature>
<keyword evidence="1" id="KW-0863">Zinc-finger</keyword>
<dbReference type="PROSITE" id="PS50966">
    <property type="entry name" value="ZF_SWIM"/>
    <property type="match status" value="1"/>
</dbReference>
<accession>A0A914Z0G2</accession>
<dbReference type="GO" id="GO:0008270">
    <property type="term" value="F:zinc ion binding"/>
    <property type="evidence" value="ECO:0007669"/>
    <property type="project" value="UniProtKB-KW"/>
</dbReference>
<proteinExistence type="predicted"/>
<keyword evidence="4" id="KW-1185">Reference proteome</keyword>
<dbReference type="WBParaSite" id="PSU_v2.g537.t1">
    <property type="protein sequence ID" value="PSU_v2.g537.t1"/>
    <property type="gene ID" value="PSU_v2.g537"/>
</dbReference>
<sequence>MLRGKGRIYRELCIELFNELQQQPTAEKYDEKLTECLEVFDNDKIKKIFKYYGDKMKSRCSRYAILSAKLPDKVVDTQGAESLNAYIKRHKPKGSLFPDELIVILFYLSHQQYSKIKKGYYRHPQGYDLHENFYDKICGKPGEVPALAFVPGISEIVSFIRDKTTLPLMPGMKQSGPLTPYMGTENPNVPNALARELVARKRISQSQDDERHFLVNDLTDKLFAVYVRDKNLAKQAYECSCKSKNCIHLRAVFFFLGIPPAQIPFIALKDPLQSLLGNRNQNEKKAGEKQPRRGESKRDYDSDDGKIEDNKMDFDDYLTQRDDTSHYNKRKASNQHLDDNADLNVKKEENSQGKKKKKLVNDGESVISDMWDELQSRTYEEITPEETQLREDVAKR</sequence>
<dbReference type="InterPro" id="IPR007527">
    <property type="entry name" value="Znf_SWIM"/>
</dbReference>
<feature type="region of interest" description="Disordered" evidence="2">
    <location>
        <begin position="377"/>
        <end position="396"/>
    </location>
</feature>
<feature type="compositionally biased region" description="Basic and acidic residues" evidence="2">
    <location>
        <begin position="387"/>
        <end position="396"/>
    </location>
</feature>
<keyword evidence="1" id="KW-0862">Zinc</keyword>
<keyword evidence="1" id="KW-0479">Metal-binding</keyword>
<evidence type="ECO:0000256" key="2">
    <source>
        <dbReference type="SAM" id="MobiDB-lite"/>
    </source>
</evidence>
<organism evidence="4 5">
    <name type="scientific">Panagrolaimus superbus</name>
    <dbReference type="NCBI Taxonomy" id="310955"/>
    <lineage>
        <taxon>Eukaryota</taxon>
        <taxon>Metazoa</taxon>
        <taxon>Ecdysozoa</taxon>
        <taxon>Nematoda</taxon>
        <taxon>Chromadorea</taxon>
        <taxon>Rhabditida</taxon>
        <taxon>Tylenchina</taxon>
        <taxon>Panagrolaimomorpha</taxon>
        <taxon>Panagrolaimoidea</taxon>
        <taxon>Panagrolaimidae</taxon>
        <taxon>Panagrolaimus</taxon>
    </lineage>
</organism>
<feature type="compositionally biased region" description="Basic and acidic residues" evidence="2">
    <location>
        <begin position="281"/>
        <end position="326"/>
    </location>
</feature>
<name>A0A914Z0G2_9BILA</name>
<dbReference type="AlphaFoldDB" id="A0A914Z0G2"/>
<evidence type="ECO:0000313" key="4">
    <source>
        <dbReference type="Proteomes" id="UP000887577"/>
    </source>
</evidence>
<evidence type="ECO:0000259" key="3">
    <source>
        <dbReference type="PROSITE" id="PS50966"/>
    </source>
</evidence>
<evidence type="ECO:0000256" key="1">
    <source>
        <dbReference type="PROSITE-ProRule" id="PRU00325"/>
    </source>
</evidence>
<feature type="domain" description="SWIM-type" evidence="3">
    <location>
        <begin position="223"/>
        <end position="257"/>
    </location>
</feature>
<evidence type="ECO:0000313" key="5">
    <source>
        <dbReference type="WBParaSite" id="PSU_v2.g537.t1"/>
    </source>
</evidence>
<dbReference type="Proteomes" id="UP000887577">
    <property type="component" value="Unplaced"/>
</dbReference>
<protein>
    <submittedName>
        <fullName evidence="5">SWIM-type domain-containing protein</fullName>
    </submittedName>
</protein>
<reference evidence="5" key="1">
    <citation type="submission" date="2022-11" db="UniProtKB">
        <authorList>
            <consortium name="WormBaseParasite"/>
        </authorList>
    </citation>
    <scope>IDENTIFICATION</scope>
</reference>